<dbReference type="RefSeq" id="WP_345531165.1">
    <property type="nucleotide sequence ID" value="NZ_BAABLD010000002.1"/>
</dbReference>
<proteinExistence type="predicted"/>
<comment type="caution">
    <text evidence="1">The sequence shown here is derived from an EMBL/GenBank/DDBJ whole genome shotgun (WGS) entry which is preliminary data.</text>
</comment>
<gene>
    <name evidence="1" type="ORF">GCM10025770_04100</name>
</gene>
<accession>A0ABP9QBR5</accession>
<evidence type="ECO:0000313" key="1">
    <source>
        <dbReference type="EMBL" id="GAA5158864.1"/>
    </source>
</evidence>
<name>A0ABP9QBR5_9RHOO</name>
<dbReference type="EMBL" id="BAABLD010000002">
    <property type="protein sequence ID" value="GAA5158864.1"/>
    <property type="molecule type" value="Genomic_DNA"/>
</dbReference>
<sequence length="161" mass="17015">MKIVKTSLGMAALADRDKRLSSKVRMLLVTVDGTIDRAELRKIAMNIGAPADAVDTLFALDLVAEERASDASPEAPAESANEGGETARDAFGRLRMGAAIMNELASDVLGLKAFFFVLKVEKCGNVAELAQLLPGLEAAVIKAHGSEAGARLLDPLRRLLA</sequence>
<organism evidence="1 2">
    <name type="scientific">Viridibacterium curvum</name>
    <dbReference type="NCBI Taxonomy" id="1101404"/>
    <lineage>
        <taxon>Bacteria</taxon>
        <taxon>Pseudomonadati</taxon>
        <taxon>Pseudomonadota</taxon>
        <taxon>Betaproteobacteria</taxon>
        <taxon>Rhodocyclales</taxon>
        <taxon>Rhodocyclaceae</taxon>
        <taxon>Viridibacterium</taxon>
    </lineage>
</organism>
<evidence type="ECO:0000313" key="2">
    <source>
        <dbReference type="Proteomes" id="UP001500547"/>
    </source>
</evidence>
<keyword evidence="2" id="KW-1185">Reference proteome</keyword>
<reference evidence="2" key="1">
    <citation type="journal article" date="2019" name="Int. J. Syst. Evol. Microbiol.">
        <title>The Global Catalogue of Microorganisms (GCM) 10K type strain sequencing project: providing services to taxonomists for standard genome sequencing and annotation.</title>
        <authorList>
            <consortium name="The Broad Institute Genomics Platform"/>
            <consortium name="The Broad Institute Genome Sequencing Center for Infectious Disease"/>
            <person name="Wu L."/>
            <person name="Ma J."/>
        </authorList>
    </citation>
    <scope>NUCLEOTIDE SEQUENCE [LARGE SCALE GENOMIC DNA]</scope>
    <source>
        <strain evidence="2">JCM 18715</strain>
    </source>
</reference>
<protein>
    <submittedName>
        <fullName evidence="1">Uncharacterized protein</fullName>
    </submittedName>
</protein>
<dbReference type="Proteomes" id="UP001500547">
    <property type="component" value="Unassembled WGS sequence"/>
</dbReference>